<keyword evidence="2" id="KW-1185">Reference proteome</keyword>
<dbReference type="EMBL" id="JBHSFE010000011">
    <property type="protein sequence ID" value="MFC4609085.1"/>
    <property type="molecule type" value="Genomic_DNA"/>
</dbReference>
<gene>
    <name evidence="1" type="ORF">ACFO9E_14860</name>
</gene>
<protein>
    <submittedName>
        <fullName evidence="1">Uncharacterized protein</fullName>
    </submittedName>
</protein>
<name>A0ABV9G7Q3_9ACTN</name>
<dbReference type="Proteomes" id="UP001595993">
    <property type="component" value="Unassembled WGS sequence"/>
</dbReference>
<organism evidence="1 2">
    <name type="scientific">Streptomyces maoxianensis</name>
    <dbReference type="NCBI Taxonomy" id="1459942"/>
    <lineage>
        <taxon>Bacteria</taxon>
        <taxon>Bacillati</taxon>
        <taxon>Actinomycetota</taxon>
        <taxon>Actinomycetes</taxon>
        <taxon>Kitasatosporales</taxon>
        <taxon>Streptomycetaceae</taxon>
        <taxon>Streptomyces</taxon>
    </lineage>
</organism>
<sequence>MDEPSKLQIYAVEVAAESGGICIARCVGGVVRVGQVFRHEGPSGDSATDLRLTPDRIERYVGLDVDFFDPPHAARVHFSGASTSTLARGVVITSAPADGPIESLESRP</sequence>
<comment type="caution">
    <text evidence="1">The sequence shown here is derived from an EMBL/GenBank/DDBJ whole genome shotgun (WGS) entry which is preliminary data.</text>
</comment>
<proteinExistence type="predicted"/>
<reference evidence="2" key="1">
    <citation type="journal article" date="2019" name="Int. J. Syst. Evol. Microbiol.">
        <title>The Global Catalogue of Microorganisms (GCM) 10K type strain sequencing project: providing services to taxonomists for standard genome sequencing and annotation.</title>
        <authorList>
            <consortium name="The Broad Institute Genomics Platform"/>
            <consortium name="The Broad Institute Genome Sequencing Center for Infectious Disease"/>
            <person name="Wu L."/>
            <person name="Ma J."/>
        </authorList>
    </citation>
    <scope>NUCLEOTIDE SEQUENCE [LARGE SCALE GENOMIC DNA]</scope>
    <source>
        <strain evidence="2">CGMCC 4.7139</strain>
    </source>
</reference>
<evidence type="ECO:0000313" key="1">
    <source>
        <dbReference type="EMBL" id="MFC4609085.1"/>
    </source>
</evidence>
<evidence type="ECO:0000313" key="2">
    <source>
        <dbReference type="Proteomes" id="UP001595993"/>
    </source>
</evidence>
<dbReference type="RefSeq" id="WP_381195401.1">
    <property type="nucleotide sequence ID" value="NZ_JBHSFE010000011.1"/>
</dbReference>
<accession>A0ABV9G7Q3</accession>